<dbReference type="SUPFAM" id="SSF53098">
    <property type="entry name" value="Ribonuclease H-like"/>
    <property type="match status" value="1"/>
</dbReference>
<gene>
    <name evidence="1" type="ORF">EYH50_00445</name>
</gene>
<organism evidence="1 2">
    <name type="scientific">Pyrodictium delaneyi</name>
    <dbReference type="NCBI Taxonomy" id="1273541"/>
    <lineage>
        <taxon>Archaea</taxon>
        <taxon>Thermoproteota</taxon>
        <taxon>Thermoprotei</taxon>
        <taxon>Desulfurococcales</taxon>
        <taxon>Pyrodictiaceae</taxon>
        <taxon>Pyrodictium</taxon>
    </lineage>
</organism>
<comment type="caution">
    <text evidence="1">The sequence shown here is derived from an EMBL/GenBank/DDBJ whole genome shotgun (WGS) entry which is preliminary data.</text>
</comment>
<evidence type="ECO:0008006" key="3">
    <source>
        <dbReference type="Google" id="ProtNLM"/>
    </source>
</evidence>
<accession>A0A832ZVH8</accession>
<dbReference type="AlphaFoldDB" id="A0A832ZVH8"/>
<dbReference type="GO" id="GO:0003676">
    <property type="term" value="F:nucleic acid binding"/>
    <property type="evidence" value="ECO:0007669"/>
    <property type="project" value="InterPro"/>
</dbReference>
<protein>
    <recommendedName>
        <fullName evidence="3">Exonuclease domain-containing protein</fullName>
    </recommendedName>
</protein>
<dbReference type="InterPro" id="IPR036397">
    <property type="entry name" value="RNaseH_sf"/>
</dbReference>
<evidence type="ECO:0000313" key="2">
    <source>
        <dbReference type="Proteomes" id="UP000600071"/>
    </source>
</evidence>
<proteinExistence type="predicted"/>
<dbReference type="Gene3D" id="3.30.420.10">
    <property type="entry name" value="Ribonuclease H-like superfamily/Ribonuclease H"/>
    <property type="match status" value="1"/>
</dbReference>
<dbReference type="EMBL" id="DQVR01000012">
    <property type="protein sequence ID" value="HIQ23504.1"/>
    <property type="molecule type" value="Genomic_DNA"/>
</dbReference>
<name>A0A832ZVH8_9CREN</name>
<dbReference type="InterPro" id="IPR012337">
    <property type="entry name" value="RNaseH-like_sf"/>
</dbReference>
<reference evidence="1" key="1">
    <citation type="journal article" date="2020" name="ISME J.">
        <title>Gammaproteobacteria mediating utilization of methyl-, sulfur- and petroleum organic compounds in deep ocean hydrothermal plumes.</title>
        <authorList>
            <person name="Zhou Z."/>
            <person name="Liu Y."/>
            <person name="Pan J."/>
            <person name="Cron B.R."/>
            <person name="Toner B.M."/>
            <person name="Anantharaman K."/>
            <person name="Breier J.A."/>
            <person name="Dick G.J."/>
            <person name="Li M."/>
        </authorList>
    </citation>
    <scope>NUCLEOTIDE SEQUENCE</scope>
    <source>
        <strain evidence="1">SZUA-1523</strain>
    </source>
</reference>
<dbReference type="Proteomes" id="UP000600071">
    <property type="component" value="Unassembled WGS sequence"/>
</dbReference>
<sequence length="176" mass="19169">MVSAAVVPFTSNSLELSRIVYYAEPPDNVGSSALVHGVTRSSGVAGSFGQLVDAVRGRMLVVYGRHDIEFLKVEAARRGIELGEVCYVDVLSWVLSVPSARDEAVKRGHFTLDEALAVLLGIEVPQRSFHDPVSDAVHVALLFMHLVGRLGDPPVKCYDGRTGSRLRRALAKLFRL</sequence>
<evidence type="ECO:0000313" key="1">
    <source>
        <dbReference type="EMBL" id="HIQ23504.1"/>
    </source>
</evidence>